<organism evidence="2 3">
    <name type="scientific">Streptomyces griseofuscus</name>
    <dbReference type="NCBI Taxonomy" id="146922"/>
    <lineage>
        <taxon>Bacteria</taxon>
        <taxon>Bacillati</taxon>
        <taxon>Actinomycetota</taxon>
        <taxon>Actinomycetes</taxon>
        <taxon>Kitasatosporales</taxon>
        <taxon>Streptomycetaceae</taxon>
        <taxon>Streptomyces</taxon>
    </lineage>
</organism>
<accession>A0A7H1PS17</accession>
<evidence type="ECO:0000313" key="2">
    <source>
        <dbReference type="EMBL" id="QNT90847.1"/>
    </source>
</evidence>
<feature type="region of interest" description="Disordered" evidence="1">
    <location>
        <begin position="1"/>
        <end position="49"/>
    </location>
</feature>
<gene>
    <name evidence="2" type="ORF">HEP81_00511</name>
</gene>
<sequence>MRPAGHADAGVGRYGAEGAKSLAAEEHHVPSPAPASPTSPPHTSAARTPQWANSVTVLILALMEAGVKPSR</sequence>
<dbReference type="KEGG" id="sgf:HEP81_00511"/>
<evidence type="ECO:0000313" key="3">
    <source>
        <dbReference type="Proteomes" id="UP000516422"/>
    </source>
</evidence>
<name>A0A7H1PS17_9ACTN</name>
<reference evidence="2 3" key="1">
    <citation type="submission" date="2020-04" db="EMBL/GenBank/DDBJ databases">
        <title>Characterization and engineering of Streptomyces griseofuscus DSM40191 as a potential heterologous host for expression of BGCs.</title>
        <authorList>
            <person name="Gren T."/>
            <person name="Whitford C.M."/>
            <person name="Mohite O.S."/>
            <person name="Joergensen T.S."/>
            <person name="Nielsen J.B."/>
            <person name="Lee S.Y."/>
            <person name="Weber T."/>
        </authorList>
    </citation>
    <scope>NUCLEOTIDE SEQUENCE [LARGE SCALE GENOMIC DNA]</scope>
    <source>
        <strain evidence="2 3">DSM 40191</strain>
    </source>
</reference>
<protein>
    <submittedName>
        <fullName evidence="2">Uncharacterized protein</fullName>
    </submittedName>
</protein>
<dbReference type="Proteomes" id="UP000516422">
    <property type="component" value="Chromosome"/>
</dbReference>
<dbReference type="AlphaFoldDB" id="A0A7H1PS17"/>
<proteinExistence type="predicted"/>
<dbReference type="EMBL" id="CP051006">
    <property type="protein sequence ID" value="QNT90847.1"/>
    <property type="molecule type" value="Genomic_DNA"/>
</dbReference>
<evidence type="ECO:0000256" key="1">
    <source>
        <dbReference type="SAM" id="MobiDB-lite"/>
    </source>
</evidence>
<feature type="compositionally biased region" description="Pro residues" evidence="1">
    <location>
        <begin position="31"/>
        <end position="40"/>
    </location>
</feature>